<evidence type="ECO:0000256" key="7">
    <source>
        <dbReference type="ARBA" id="ARBA00023136"/>
    </source>
</evidence>
<accession>A0AAJ8LFR2</accession>
<evidence type="ECO:0000313" key="13">
    <source>
        <dbReference type="Proteomes" id="UP000322225"/>
    </source>
</evidence>
<dbReference type="GO" id="GO:0033617">
    <property type="term" value="P:mitochondrial respiratory chain complex IV assembly"/>
    <property type="evidence" value="ECO:0007669"/>
    <property type="project" value="TreeGrafter"/>
</dbReference>
<keyword evidence="11" id="KW-1133">Transmembrane helix</keyword>
<keyword evidence="11" id="KW-0812">Transmembrane</keyword>
<dbReference type="GeneID" id="43586755"/>
<dbReference type="EMBL" id="CP144052">
    <property type="protein sequence ID" value="WWD16560.1"/>
    <property type="molecule type" value="Genomic_DNA"/>
</dbReference>
<keyword evidence="10" id="KW-1015">Disulfide bond</keyword>
<dbReference type="InterPro" id="IPR003782">
    <property type="entry name" value="SCO1/SenC"/>
</dbReference>
<dbReference type="SUPFAM" id="SSF52833">
    <property type="entry name" value="Thioredoxin-like"/>
    <property type="match status" value="1"/>
</dbReference>
<evidence type="ECO:0000256" key="5">
    <source>
        <dbReference type="ARBA" id="ARBA00023008"/>
    </source>
</evidence>
<dbReference type="Gene3D" id="3.40.30.10">
    <property type="entry name" value="Glutaredoxin"/>
    <property type="match status" value="1"/>
</dbReference>
<keyword evidence="4 8" id="KW-0999">Mitochondrion inner membrane</keyword>
<feature type="transmembrane region" description="Helical" evidence="11">
    <location>
        <begin position="87"/>
        <end position="106"/>
    </location>
</feature>
<evidence type="ECO:0000256" key="4">
    <source>
        <dbReference type="ARBA" id="ARBA00022792"/>
    </source>
</evidence>
<protein>
    <recommendedName>
        <fullName evidence="14">Thioredoxin domain-containing protein</fullName>
    </recommendedName>
</protein>
<evidence type="ECO:0000256" key="1">
    <source>
        <dbReference type="ARBA" id="ARBA00004273"/>
    </source>
</evidence>
<dbReference type="KEGG" id="ksn:43586755"/>
<dbReference type="GO" id="GO:0016531">
    <property type="term" value="F:copper chaperone activity"/>
    <property type="evidence" value="ECO:0007669"/>
    <property type="project" value="InterPro"/>
</dbReference>
<dbReference type="GO" id="GO:0005507">
    <property type="term" value="F:copper ion binding"/>
    <property type="evidence" value="ECO:0007669"/>
    <property type="project" value="InterPro"/>
</dbReference>
<dbReference type="CDD" id="cd02968">
    <property type="entry name" value="SCO"/>
    <property type="match status" value="1"/>
</dbReference>
<name>A0AAJ8LFR2_9TREE</name>
<keyword evidence="6 8" id="KW-0496">Mitochondrion</keyword>
<proteinExistence type="inferred from homology"/>
<evidence type="ECO:0000256" key="11">
    <source>
        <dbReference type="SAM" id="Phobius"/>
    </source>
</evidence>
<dbReference type="InterPro" id="IPR036249">
    <property type="entry name" value="Thioredoxin-like_sf"/>
</dbReference>
<dbReference type="InterPro" id="IPR017276">
    <property type="entry name" value="Synth_of_cyt-c-oxidase_Sco1/2"/>
</dbReference>
<evidence type="ECO:0000256" key="10">
    <source>
        <dbReference type="PIRSR" id="PIRSR603782-2"/>
    </source>
</evidence>
<dbReference type="PANTHER" id="PTHR12151">
    <property type="entry name" value="ELECTRON TRANSPORT PROTIN SCO1/SENC FAMILY MEMBER"/>
    <property type="match status" value="1"/>
</dbReference>
<feature type="disulfide bond" description="Redox-active" evidence="10">
    <location>
        <begin position="164"/>
        <end position="168"/>
    </location>
</feature>
<keyword evidence="7 11" id="KW-0472">Membrane</keyword>
<keyword evidence="3 9" id="KW-0479">Metal-binding</keyword>
<dbReference type="AlphaFoldDB" id="A0AAJ8LFR2"/>
<dbReference type="GO" id="GO:0005743">
    <property type="term" value="C:mitochondrial inner membrane"/>
    <property type="evidence" value="ECO:0007669"/>
    <property type="project" value="UniProtKB-SubCell"/>
</dbReference>
<dbReference type="PANTHER" id="PTHR12151:SF5">
    <property type="entry name" value="AT19154P"/>
    <property type="match status" value="1"/>
</dbReference>
<dbReference type="FunFam" id="3.40.30.10:FF:000013">
    <property type="entry name" value="Blast:Protein SCO1 homolog, mitochondrial"/>
    <property type="match status" value="1"/>
</dbReference>
<evidence type="ECO:0000313" key="12">
    <source>
        <dbReference type="EMBL" id="WWD16560.1"/>
    </source>
</evidence>
<keyword evidence="13" id="KW-1185">Reference proteome</keyword>
<feature type="binding site" evidence="9">
    <location>
        <position position="168"/>
    </location>
    <ligand>
        <name>Cu cation</name>
        <dbReference type="ChEBI" id="CHEBI:23378"/>
    </ligand>
</feature>
<evidence type="ECO:0008006" key="14">
    <source>
        <dbReference type="Google" id="ProtNLM"/>
    </source>
</evidence>
<feature type="binding site" evidence="9">
    <location>
        <position position="256"/>
    </location>
    <ligand>
        <name>Cu cation</name>
        <dbReference type="ChEBI" id="CHEBI:23378"/>
    </ligand>
</feature>
<reference evidence="12" key="1">
    <citation type="submission" date="2017-08" db="EMBL/GenBank/DDBJ databases">
        <authorList>
            <person name="Cuomo C."/>
            <person name="Billmyre B."/>
            <person name="Heitman J."/>
        </authorList>
    </citation>
    <scope>NUCLEOTIDE SEQUENCE</scope>
    <source>
        <strain evidence="12">CBS 12478</strain>
    </source>
</reference>
<evidence type="ECO:0000256" key="2">
    <source>
        <dbReference type="ARBA" id="ARBA00010996"/>
    </source>
</evidence>
<comment type="subcellular location">
    <subcellularLocation>
        <location evidence="1 8">Mitochondrion inner membrane</location>
    </subcellularLocation>
</comment>
<keyword evidence="5 9" id="KW-0186">Copper</keyword>
<evidence type="ECO:0000256" key="3">
    <source>
        <dbReference type="ARBA" id="ARBA00022723"/>
    </source>
</evidence>
<evidence type="ECO:0000256" key="9">
    <source>
        <dbReference type="PIRSR" id="PIRSR037736-1"/>
    </source>
</evidence>
<evidence type="ECO:0000256" key="8">
    <source>
        <dbReference type="PIRNR" id="PIRNR037736"/>
    </source>
</evidence>
<dbReference type="GO" id="GO:0006878">
    <property type="term" value="P:intracellular copper ion homeostasis"/>
    <property type="evidence" value="ECO:0007669"/>
    <property type="project" value="UniProtKB-UniRule"/>
</dbReference>
<reference evidence="12" key="2">
    <citation type="submission" date="2024-01" db="EMBL/GenBank/DDBJ databases">
        <title>Comparative genomics of Cryptococcus and Kwoniella reveals pathogenesis evolution and contrasting modes of karyotype evolution via chromosome fusion or intercentromeric recombination.</title>
        <authorList>
            <person name="Coelho M.A."/>
            <person name="David-Palma M."/>
            <person name="Shea T."/>
            <person name="Bowers K."/>
            <person name="McGinley-Smith S."/>
            <person name="Mohammad A.W."/>
            <person name="Gnirke A."/>
            <person name="Yurkov A.M."/>
            <person name="Nowrousian M."/>
            <person name="Sun S."/>
            <person name="Cuomo C.A."/>
            <person name="Heitman J."/>
        </authorList>
    </citation>
    <scope>NUCLEOTIDE SEQUENCE</scope>
    <source>
        <strain evidence="12">CBS 12478</strain>
    </source>
</reference>
<dbReference type="PIRSF" id="PIRSF037736">
    <property type="entry name" value="SCO1"/>
    <property type="match status" value="1"/>
</dbReference>
<dbReference type="Pfam" id="PF02630">
    <property type="entry name" value="SCO1-SenC"/>
    <property type="match status" value="1"/>
</dbReference>
<sequence>MNPLRSTVCQASSSLRWSASLGLRSRLSTTSLCRSSMVLPRASANANATSSRMFLRRGYATPSQSTPPNGLDEQQTKARDQAAVGPFTWKAAALFLLTGVGLYMYFESEKAAVIARRQAELASKSIGKPSIGGPFSLLNQDGVEFTEKNLLGKWTLIYFGFTHCPDICPEELDKMGEAVEMVDKAVGKDTVMPVFISVDPARDTLPQLKKYIQEFHPRMVGLVGDYEAVKKTCKMYRVYFSTPPEATAADDYLVDHSIFFYLMDPLGQFVDAFGKATTAETVAQKVLEARGKWEAAGGNKAAGVPE</sequence>
<dbReference type="RefSeq" id="XP_031862980.2">
    <property type="nucleotide sequence ID" value="XM_032002641.2"/>
</dbReference>
<dbReference type="Proteomes" id="UP000322225">
    <property type="component" value="Chromosome 2"/>
</dbReference>
<evidence type="ECO:0000256" key="6">
    <source>
        <dbReference type="ARBA" id="ARBA00023128"/>
    </source>
</evidence>
<feature type="binding site" evidence="9">
    <location>
        <position position="164"/>
    </location>
    <ligand>
        <name>Cu cation</name>
        <dbReference type="ChEBI" id="CHEBI:23378"/>
    </ligand>
</feature>
<comment type="similarity">
    <text evidence="2 8">Belongs to the SCO1/2 family.</text>
</comment>
<organism evidence="12 13">
    <name type="scientific">Kwoniella shandongensis</name>
    <dbReference type="NCBI Taxonomy" id="1734106"/>
    <lineage>
        <taxon>Eukaryota</taxon>
        <taxon>Fungi</taxon>
        <taxon>Dikarya</taxon>
        <taxon>Basidiomycota</taxon>
        <taxon>Agaricomycotina</taxon>
        <taxon>Tremellomycetes</taxon>
        <taxon>Tremellales</taxon>
        <taxon>Cryptococcaceae</taxon>
        <taxon>Kwoniella</taxon>
    </lineage>
</organism>
<gene>
    <name evidence="12" type="ORF">CI109_100987</name>
</gene>